<evidence type="ECO:0000313" key="2">
    <source>
        <dbReference type="Proteomes" id="UP000759443"/>
    </source>
</evidence>
<keyword evidence="2" id="KW-1185">Reference proteome</keyword>
<proteinExistence type="predicted"/>
<reference evidence="1 2" key="1">
    <citation type="submission" date="2021-03" db="EMBL/GenBank/DDBJ databases">
        <title>Genomic Encyclopedia of Type Strains, Phase IV (KMG-IV): sequencing the most valuable type-strain genomes for metagenomic binning, comparative biology and taxonomic classification.</title>
        <authorList>
            <person name="Goeker M."/>
        </authorList>
    </citation>
    <scope>NUCLEOTIDE SEQUENCE [LARGE SCALE GENOMIC DNA]</scope>
    <source>
        <strain evidence="1 2">DSM 21600</strain>
    </source>
</reference>
<dbReference type="Proteomes" id="UP000759443">
    <property type="component" value="Unassembled WGS sequence"/>
</dbReference>
<name>A0ABS4DUY2_9HYPH</name>
<dbReference type="PANTHER" id="PTHR35841:SF1">
    <property type="entry name" value="PHOSPHONATES-BINDING PERIPLASMIC PROTEIN"/>
    <property type="match status" value="1"/>
</dbReference>
<gene>
    <name evidence="1" type="ORF">J2Z17_000928</name>
</gene>
<dbReference type="PANTHER" id="PTHR35841">
    <property type="entry name" value="PHOSPHONATES-BINDING PERIPLASMIC PROTEIN"/>
    <property type="match status" value="1"/>
</dbReference>
<organism evidence="1 2">
    <name type="scientific">Rhizobium halophytocola</name>
    <dbReference type="NCBI Taxonomy" id="735519"/>
    <lineage>
        <taxon>Bacteria</taxon>
        <taxon>Pseudomonadati</taxon>
        <taxon>Pseudomonadota</taxon>
        <taxon>Alphaproteobacteria</taxon>
        <taxon>Hyphomicrobiales</taxon>
        <taxon>Rhizobiaceae</taxon>
        <taxon>Rhizobium/Agrobacterium group</taxon>
        <taxon>Rhizobium</taxon>
    </lineage>
</organism>
<dbReference type="Pfam" id="PF12974">
    <property type="entry name" value="Phosphonate-bd"/>
    <property type="match status" value="1"/>
</dbReference>
<protein>
    <submittedName>
        <fullName evidence="1">ABC-type phosphate/phosphonate transport system substrate-binding protein</fullName>
    </submittedName>
</protein>
<dbReference type="RefSeq" id="WP_209942648.1">
    <property type="nucleotide sequence ID" value="NZ_JAGGJU010000002.1"/>
</dbReference>
<dbReference type="EMBL" id="JAGGJU010000002">
    <property type="protein sequence ID" value="MBP1849507.1"/>
    <property type="molecule type" value="Genomic_DNA"/>
</dbReference>
<dbReference type="Gene3D" id="3.40.190.10">
    <property type="entry name" value="Periplasmic binding protein-like II"/>
    <property type="match status" value="2"/>
</dbReference>
<evidence type="ECO:0000313" key="1">
    <source>
        <dbReference type="EMBL" id="MBP1849507.1"/>
    </source>
</evidence>
<accession>A0ABS4DUY2</accession>
<comment type="caution">
    <text evidence="1">The sequence shown here is derived from an EMBL/GenBank/DDBJ whole genome shotgun (WGS) entry which is preliminary data.</text>
</comment>
<sequence>MTEPRPPLIACSRMYNLSPRIKGHWDRFFGWLAREAGVALDIIAHAPPAPLSELWERPDLGAAFMCGYPYSMVEPEARPVALAAPVPAAEWANGKPVYASHVIAALGSPLGPNDLPKARWGWTVRDSQSGYNAPRGLLVELGATANPPGAVGPLLNPRGILDAVTSGRVEVGAIDAYAWQLLALHEPEALATVRIVATTPAAPFPLLIAARATAKEAVIALRSALTNAGDGDAGRSVLQPLGLTGFAVPDLAAYDTLPDRARAADLALGGPW</sequence>
<dbReference type="SUPFAM" id="SSF53850">
    <property type="entry name" value="Periplasmic binding protein-like II"/>
    <property type="match status" value="1"/>
</dbReference>